<sequence>MSSLERPLTPSSAANCTAAASAAEPPVGSILQCLLDVPNYPNLRRALGVEAVEGKMAALRSRLSAALGAPLERVAQSRFQWFLSTTEEATVGQIVDQAEQVARELDKGIRTRMGVAWTPASNPDPTRLVETAEAALERAQPSRYVVIEMPTALNIFDSRSLLDELPDALGAGQMFMEYQPKVHLREQRISGIEALIRWRHPQHGKIFPNQFIRAAELDGQIRNLTSWTLRRVVGDQAVLREAGHDLPIFVNMSGTLLADGAFVDETCEMLASCNGRIGIEITETAVIQDPAIALRHLQRMVDIGVPLAIDDYGAGLSSLAYLKQLPASELKIDKMFITQLTSSNRDPLIVRSTIDLAHAMEMEVTAEGVETPAAMALLSVMGCDMVQGYLISHPLELDRLKPFLNAGVDQEFGSALRQRRYNEHSFWKAQRTA</sequence>
<dbReference type="SMART" id="SM00052">
    <property type="entry name" value="EAL"/>
    <property type="match status" value="1"/>
</dbReference>
<dbReference type="CDD" id="cd01948">
    <property type="entry name" value="EAL"/>
    <property type="match status" value="1"/>
</dbReference>
<dbReference type="Gene3D" id="3.20.20.450">
    <property type="entry name" value="EAL domain"/>
    <property type="match status" value="1"/>
</dbReference>
<evidence type="ECO:0000313" key="3">
    <source>
        <dbReference type="Proteomes" id="UP001302249"/>
    </source>
</evidence>
<dbReference type="InterPro" id="IPR035919">
    <property type="entry name" value="EAL_sf"/>
</dbReference>
<name>A0ABZ0B6K8_9SPHN</name>
<evidence type="ECO:0000259" key="1">
    <source>
        <dbReference type="PROSITE" id="PS50883"/>
    </source>
</evidence>
<keyword evidence="3" id="KW-1185">Reference proteome</keyword>
<organism evidence="2 3">
    <name type="scientific">Stakelama saccharophila</name>
    <dbReference type="NCBI Taxonomy" id="3075605"/>
    <lineage>
        <taxon>Bacteria</taxon>
        <taxon>Pseudomonadati</taxon>
        <taxon>Pseudomonadota</taxon>
        <taxon>Alphaproteobacteria</taxon>
        <taxon>Sphingomonadales</taxon>
        <taxon>Sphingomonadaceae</taxon>
        <taxon>Stakelama</taxon>
    </lineage>
</organism>
<dbReference type="InterPro" id="IPR050706">
    <property type="entry name" value="Cyclic-di-GMP_PDE-like"/>
</dbReference>
<dbReference type="PANTHER" id="PTHR33121:SF79">
    <property type="entry name" value="CYCLIC DI-GMP PHOSPHODIESTERASE PDED-RELATED"/>
    <property type="match status" value="1"/>
</dbReference>
<dbReference type="PANTHER" id="PTHR33121">
    <property type="entry name" value="CYCLIC DI-GMP PHOSPHODIESTERASE PDEF"/>
    <property type="match status" value="1"/>
</dbReference>
<dbReference type="Proteomes" id="UP001302249">
    <property type="component" value="Chromosome"/>
</dbReference>
<dbReference type="Pfam" id="PF00563">
    <property type="entry name" value="EAL"/>
    <property type="match status" value="1"/>
</dbReference>
<dbReference type="EMBL" id="CP135076">
    <property type="protein sequence ID" value="WNO53024.1"/>
    <property type="molecule type" value="Genomic_DNA"/>
</dbReference>
<accession>A0ABZ0B6K8</accession>
<feature type="domain" description="EAL" evidence="1">
    <location>
        <begin position="158"/>
        <end position="408"/>
    </location>
</feature>
<protein>
    <submittedName>
        <fullName evidence="2">EAL domain-containing protein</fullName>
    </submittedName>
</protein>
<dbReference type="InterPro" id="IPR001633">
    <property type="entry name" value="EAL_dom"/>
</dbReference>
<gene>
    <name evidence="2" type="ORF">RPR59_11230</name>
</gene>
<proteinExistence type="predicted"/>
<dbReference type="RefSeq" id="WP_313914067.1">
    <property type="nucleotide sequence ID" value="NZ_CP135076.1"/>
</dbReference>
<evidence type="ECO:0000313" key="2">
    <source>
        <dbReference type="EMBL" id="WNO53024.1"/>
    </source>
</evidence>
<reference evidence="2 3" key="1">
    <citation type="submission" date="2023-09" db="EMBL/GenBank/DDBJ databases">
        <authorList>
            <person name="Rey-Velasco X."/>
        </authorList>
    </citation>
    <scope>NUCLEOTIDE SEQUENCE [LARGE SCALE GENOMIC DNA]</scope>
    <source>
        <strain evidence="2 3">W311</strain>
    </source>
</reference>
<dbReference type="PROSITE" id="PS50883">
    <property type="entry name" value="EAL"/>
    <property type="match status" value="1"/>
</dbReference>
<dbReference type="SUPFAM" id="SSF141868">
    <property type="entry name" value="EAL domain-like"/>
    <property type="match status" value="1"/>
</dbReference>